<evidence type="ECO:0000259" key="5">
    <source>
        <dbReference type="Pfam" id="PF12157"/>
    </source>
</evidence>
<evidence type="ECO:0000259" key="4">
    <source>
        <dbReference type="Pfam" id="PF09247"/>
    </source>
</evidence>
<feature type="domain" description="Transcription initiation factor TFIID subunit 1 histone acetyltransferase" evidence="5">
    <location>
        <begin position="467"/>
        <end position="588"/>
    </location>
</feature>
<evidence type="ECO:0000256" key="2">
    <source>
        <dbReference type="ARBA" id="ARBA00023242"/>
    </source>
</evidence>
<reference evidence="6" key="1">
    <citation type="submission" date="2021-06" db="EMBL/GenBank/DDBJ databases">
        <authorList>
            <person name="Kallberg Y."/>
            <person name="Tangrot J."/>
            <person name="Rosling A."/>
        </authorList>
    </citation>
    <scope>NUCLEOTIDE SEQUENCE</scope>
    <source>
        <strain evidence="6">IN212</strain>
    </source>
</reference>
<dbReference type="GO" id="GO:0017025">
    <property type="term" value="F:TBP-class protein binding"/>
    <property type="evidence" value="ECO:0007669"/>
    <property type="project" value="InterPro"/>
</dbReference>
<feature type="non-terminal residue" evidence="6">
    <location>
        <position position="658"/>
    </location>
</feature>
<feature type="region of interest" description="Disordered" evidence="3">
    <location>
        <begin position="119"/>
        <end position="141"/>
    </location>
</feature>
<dbReference type="InterPro" id="IPR040240">
    <property type="entry name" value="TAF1"/>
</dbReference>
<dbReference type="GO" id="GO:0005669">
    <property type="term" value="C:transcription factor TFIID complex"/>
    <property type="evidence" value="ECO:0007669"/>
    <property type="project" value="InterPro"/>
</dbReference>
<name>A0A9N9CBH0_9GLOM</name>
<dbReference type="PANTHER" id="PTHR13900:SF0">
    <property type="entry name" value="TRANSCRIPTION INITIATION FACTOR TFIID SUBUNIT 1"/>
    <property type="match status" value="1"/>
</dbReference>
<dbReference type="Pfam" id="PF09247">
    <property type="entry name" value="TBP-binding"/>
    <property type="match status" value="1"/>
</dbReference>
<dbReference type="Pfam" id="PF12157">
    <property type="entry name" value="DUF3591"/>
    <property type="match status" value="1"/>
</dbReference>
<gene>
    <name evidence="6" type="ORF">RFULGI_LOCUS6358</name>
</gene>
<protein>
    <submittedName>
        <fullName evidence="6">15097_t:CDS:1</fullName>
    </submittedName>
</protein>
<dbReference type="Proteomes" id="UP000789396">
    <property type="component" value="Unassembled WGS sequence"/>
</dbReference>
<comment type="caution">
    <text evidence="6">The sequence shown here is derived from an EMBL/GenBank/DDBJ whole genome shotgun (WGS) entry which is preliminary data.</text>
</comment>
<dbReference type="GO" id="GO:0016251">
    <property type="term" value="F:RNA polymerase II general transcription initiation factor activity"/>
    <property type="evidence" value="ECO:0007669"/>
    <property type="project" value="InterPro"/>
</dbReference>
<dbReference type="EMBL" id="CAJVPZ010008110">
    <property type="protein sequence ID" value="CAG8594422.1"/>
    <property type="molecule type" value="Genomic_DNA"/>
</dbReference>
<feature type="region of interest" description="Disordered" evidence="3">
    <location>
        <begin position="452"/>
        <end position="484"/>
    </location>
</feature>
<evidence type="ECO:0000256" key="1">
    <source>
        <dbReference type="ARBA" id="ARBA00004123"/>
    </source>
</evidence>
<feature type="domain" description="TAFII-230 TBP-binding" evidence="4">
    <location>
        <begin position="67"/>
        <end position="92"/>
    </location>
</feature>
<dbReference type="AlphaFoldDB" id="A0A9N9CBH0"/>
<keyword evidence="7" id="KW-1185">Reference proteome</keyword>
<dbReference type="OrthoDB" id="2394067at2759"/>
<keyword evidence="2" id="KW-0539">Nucleus</keyword>
<comment type="subcellular location">
    <subcellularLocation>
        <location evidence="1">Nucleus</location>
    </subcellularLocation>
</comment>
<feature type="region of interest" description="Disordered" evidence="3">
    <location>
        <begin position="636"/>
        <end position="658"/>
    </location>
</feature>
<organism evidence="6 7">
    <name type="scientific">Racocetra fulgida</name>
    <dbReference type="NCBI Taxonomy" id="60492"/>
    <lineage>
        <taxon>Eukaryota</taxon>
        <taxon>Fungi</taxon>
        <taxon>Fungi incertae sedis</taxon>
        <taxon>Mucoromycota</taxon>
        <taxon>Glomeromycotina</taxon>
        <taxon>Glomeromycetes</taxon>
        <taxon>Diversisporales</taxon>
        <taxon>Gigasporaceae</taxon>
        <taxon>Racocetra</taxon>
    </lineage>
</organism>
<evidence type="ECO:0000256" key="3">
    <source>
        <dbReference type="SAM" id="MobiDB-lite"/>
    </source>
</evidence>
<accession>A0A9N9CBH0</accession>
<evidence type="ECO:0000313" key="6">
    <source>
        <dbReference type="EMBL" id="CAG8594422.1"/>
    </source>
</evidence>
<proteinExistence type="predicted"/>
<dbReference type="PANTHER" id="PTHR13900">
    <property type="entry name" value="TRANSCRIPTION INITIATION FACTOR TFIID"/>
    <property type="match status" value="1"/>
</dbReference>
<sequence>MTSPTQKNFEATSRLQIKEQTIDEMYGIPENFLEIEVRNPQTQVTIPPLPGKVFTNRFSDEVIEARFLFGNVDEEGHLEDSGLGEEIRESLQKGAEEGAVLSQIFSVRSLGIEIDDAAGESEASAHTPTYAPGESSTKHADGAVDYSESMEVYTDDPGELVFTETHYQQGLNRVKESMQTLGLPPQQAFNFDETSCYKTEDIHMHGVSGLPKNGLEFHTHSQHNVGIPMAGAQPSTNEMFDITTLYPAFEKDKILKFSDLFATKIKNRKLNPLSRHDETQLQFNFEVDDRKLFESSQQLLIEEPCLDDNVENKAIIKTPTSPMSQISESNYENDDVDFKLDDDVRQSFWKVPGNPNTYYSITMSTWEDKISWDSDGDEVGDESASLIMINIKQSNMPFSYRNTEFESGEWLNSIIWDDHKGLAPFVKLTLDMNDPNMLFNYSIIDLPTINNPDSQDAGYKPSTNEDDDSGSKAKNDDDDAQDDSKLALEESKLPIEQQLAPWITTRNFLNATQTNAMLKLHGEGDPTGRGEGFSFIRISMKDIFLKAGETAQEKLAEIVNKPKSGHKYNVVEQWKRYGQEFSSLSKRDEITSDTELERHDDSRITESGQYMQEQFMDNDDNQMDIDAEIQEMIDSTMPNNEMSPSPALADFEDVASPD</sequence>
<evidence type="ECO:0000313" key="7">
    <source>
        <dbReference type="Proteomes" id="UP000789396"/>
    </source>
</evidence>
<dbReference type="GO" id="GO:0004402">
    <property type="term" value="F:histone acetyltransferase activity"/>
    <property type="evidence" value="ECO:0007669"/>
    <property type="project" value="InterPro"/>
</dbReference>
<dbReference type="GO" id="GO:0051123">
    <property type="term" value="P:RNA polymerase II preinitiation complex assembly"/>
    <property type="evidence" value="ECO:0007669"/>
    <property type="project" value="TreeGrafter"/>
</dbReference>
<dbReference type="InterPro" id="IPR022591">
    <property type="entry name" value="TAF1_HAT_dom"/>
</dbReference>
<dbReference type="InterPro" id="IPR009067">
    <property type="entry name" value="TAF_II_230-bd"/>
</dbReference>